<keyword evidence="2" id="KW-1185">Reference proteome</keyword>
<accession>A0A1I7XF07</accession>
<evidence type="ECO:0000313" key="2">
    <source>
        <dbReference type="Proteomes" id="UP000095283"/>
    </source>
</evidence>
<sequence length="269" mass="30579">MKLFCITLTLPIFSFAQVTVPTSGQCQAFCLKEYALFKEFILLNGNSYQDVEVSNNTDFSLCKLGCHSPGFNDLTLPAFKKGQLAYENIIEHSSNAPLTQSPVRSVSLLCFDSFLNGTMFGRLLFELEKRAASQFYVHYVEGVQLIHAETLMERVFWQAWSYASSIDFTTMLKLSNSSIQFRVTSFTVEGIVGIMAKSQWYEEPHFKNSFSRSVGIVVKHQAWRDDLASTELAFITSPDHVPTCSLVLAYHSHSGQEQRIEFIMVLYYF</sequence>
<dbReference type="Proteomes" id="UP000095283">
    <property type="component" value="Unplaced"/>
</dbReference>
<evidence type="ECO:0000313" key="3">
    <source>
        <dbReference type="WBParaSite" id="Hba_16248"/>
    </source>
</evidence>
<protein>
    <submittedName>
        <fullName evidence="3">Dirigent protein</fullName>
    </submittedName>
</protein>
<organism evidence="2 3">
    <name type="scientific">Heterorhabditis bacteriophora</name>
    <name type="common">Entomopathogenic nematode worm</name>
    <dbReference type="NCBI Taxonomy" id="37862"/>
    <lineage>
        <taxon>Eukaryota</taxon>
        <taxon>Metazoa</taxon>
        <taxon>Ecdysozoa</taxon>
        <taxon>Nematoda</taxon>
        <taxon>Chromadorea</taxon>
        <taxon>Rhabditida</taxon>
        <taxon>Rhabditina</taxon>
        <taxon>Rhabditomorpha</taxon>
        <taxon>Strongyloidea</taxon>
        <taxon>Heterorhabditidae</taxon>
        <taxon>Heterorhabditis</taxon>
    </lineage>
</organism>
<name>A0A1I7XF07_HETBA</name>
<dbReference type="WBParaSite" id="Hba_16248">
    <property type="protein sequence ID" value="Hba_16248"/>
    <property type="gene ID" value="Hba_16248"/>
</dbReference>
<evidence type="ECO:0000256" key="1">
    <source>
        <dbReference type="SAM" id="SignalP"/>
    </source>
</evidence>
<feature type="chain" id="PRO_5009311147" evidence="1">
    <location>
        <begin position="17"/>
        <end position="269"/>
    </location>
</feature>
<keyword evidence="1" id="KW-0732">Signal</keyword>
<dbReference type="AlphaFoldDB" id="A0A1I7XF07"/>
<proteinExistence type="predicted"/>
<feature type="signal peptide" evidence="1">
    <location>
        <begin position="1"/>
        <end position="16"/>
    </location>
</feature>
<reference evidence="3" key="1">
    <citation type="submission" date="2016-11" db="UniProtKB">
        <authorList>
            <consortium name="WormBaseParasite"/>
        </authorList>
    </citation>
    <scope>IDENTIFICATION</scope>
</reference>